<organism evidence="1">
    <name type="scientific">Opuntia streptacantha</name>
    <name type="common">Prickly pear cactus</name>
    <name type="synonym">Opuntia cardona</name>
    <dbReference type="NCBI Taxonomy" id="393608"/>
    <lineage>
        <taxon>Eukaryota</taxon>
        <taxon>Viridiplantae</taxon>
        <taxon>Streptophyta</taxon>
        <taxon>Embryophyta</taxon>
        <taxon>Tracheophyta</taxon>
        <taxon>Spermatophyta</taxon>
        <taxon>Magnoliopsida</taxon>
        <taxon>eudicotyledons</taxon>
        <taxon>Gunneridae</taxon>
        <taxon>Pentapetalae</taxon>
        <taxon>Caryophyllales</taxon>
        <taxon>Cactineae</taxon>
        <taxon>Cactaceae</taxon>
        <taxon>Opuntioideae</taxon>
        <taxon>Opuntia</taxon>
    </lineage>
</organism>
<protein>
    <submittedName>
        <fullName evidence="1">Uncharacterized protein</fullName>
    </submittedName>
</protein>
<dbReference type="EMBL" id="GISG01241802">
    <property type="protein sequence ID" value="MBA4668921.1"/>
    <property type="molecule type" value="Transcribed_RNA"/>
</dbReference>
<accession>A0A7C9EG67</accession>
<proteinExistence type="predicted"/>
<evidence type="ECO:0000313" key="1">
    <source>
        <dbReference type="EMBL" id="MBA4668921.1"/>
    </source>
</evidence>
<reference evidence="1" key="1">
    <citation type="journal article" date="2013" name="J. Plant Res.">
        <title>Effect of fungi and light on seed germination of three Opuntia species from semiarid lands of central Mexico.</title>
        <authorList>
            <person name="Delgado-Sanchez P."/>
            <person name="Jimenez-Bremont J.F."/>
            <person name="Guerrero-Gonzalez Mde L."/>
            <person name="Flores J."/>
        </authorList>
    </citation>
    <scope>NUCLEOTIDE SEQUENCE</scope>
    <source>
        <tissue evidence="1">Cladode</tissue>
    </source>
</reference>
<reference evidence="1" key="2">
    <citation type="submission" date="2020-07" db="EMBL/GenBank/DDBJ databases">
        <authorList>
            <person name="Vera ALvarez R."/>
            <person name="Arias-Moreno D.M."/>
            <person name="Jimenez-Jacinto V."/>
            <person name="Jimenez-Bremont J.F."/>
            <person name="Swaminathan K."/>
            <person name="Moose S.P."/>
            <person name="Guerrero-Gonzalez M.L."/>
            <person name="Marino-Ramirez L."/>
            <person name="Landsman D."/>
            <person name="Rodriguez-Kessler M."/>
            <person name="Delgado-Sanchez P."/>
        </authorList>
    </citation>
    <scope>NUCLEOTIDE SEQUENCE</scope>
    <source>
        <tissue evidence="1">Cladode</tissue>
    </source>
</reference>
<name>A0A7C9EG67_OPUST</name>
<dbReference type="AlphaFoldDB" id="A0A7C9EG67"/>
<sequence>MANLPLPCIPLAWIMQVQRTVSLSLTRLNTLDEFSGVPHRAYISTRELARDPSKIKPCLIKNPCTSFPLFKAERLAAAEIMLTSVTVSGSTPLSFIEQNSFIASFPSPAST</sequence>